<keyword evidence="1 3" id="KW-0597">Phosphoprotein</keyword>
<feature type="domain" description="Response regulatory" evidence="6">
    <location>
        <begin position="2"/>
        <end position="119"/>
    </location>
</feature>
<gene>
    <name evidence="7" type="ORF">SAMN05421779_105256</name>
</gene>
<dbReference type="STRING" id="80876.SAMN05421779_105256"/>
<dbReference type="InterPro" id="IPR016032">
    <property type="entry name" value="Sig_transdc_resp-reg_C-effctor"/>
</dbReference>
<keyword evidence="8" id="KW-1185">Reference proteome</keyword>
<sequence length="232" mass="24406">MKFLIADDHPLVRRALSLTLERVSPGATVLEADTLSAALRSAEEHPDLDLFLIDLFMPGNNGLEGLTLARSAVSPVPVVVVSADESHQSALGALERGAAGYLPKSLPEDVMRAALALILAGGIYVPPMIAERALRSAADSHAASSPSGQQGLEHGHGPSISTPGINALTPRQREVLDLVVEGLSNKEIAEQLTLAEATVKVHVTAILRAYGVNNRTKAISAARRERTEHSAG</sequence>
<accession>A0A1N7NN87</accession>
<dbReference type="InterPro" id="IPR036388">
    <property type="entry name" value="WH-like_DNA-bd_sf"/>
</dbReference>
<dbReference type="SUPFAM" id="SSF52172">
    <property type="entry name" value="CheY-like"/>
    <property type="match status" value="1"/>
</dbReference>
<evidence type="ECO:0000259" key="5">
    <source>
        <dbReference type="PROSITE" id="PS50043"/>
    </source>
</evidence>
<dbReference type="PANTHER" id="PTHR45566">
    <property type="entry name" value="HTH-TYPE TRANSCRIPTIONAL REGULATOR YHJB-RELATED"/>
    <property type="match status" value="1"/>
</dbReference>
<dbReference type="GO" id="GO:0003677">
    <property type="term" value="F:DNA binding"/>
    <property type="evidence" value="ECO:0007669"/>
    <property type="project" value="UniProtKB-KW"/>
</dbReference>
<protein>
    <submittedName>
        <fullName evidence="7">Two component transcriptional regulator, LuxR family</fullName>
    </submittedName>
</protein>
<dbReference type="SMART" id="SM00448">
    <property type="entry name" value="REC"/>
    <property type="match status" value="1"/>
</dbReference>
<dbReference type="GO" id="GO:0006355">
    <property type="term" value="P:regulation of DNA-templated transcription"/>
    <property type="evidence" value="ECO:0007669"/>
    <property type="project" value="InterPro"/>
</dbReference>
<feature type="domain" description="HTH luxR-type" evidence="5">
    <location>
        <begin position="161"/>
        <end position="226"/>
    </location>
</feature>
<dbReference type="Pfam" id="PF00196">
    <property type="entry name" value="GerE"/>
    <property type="match status" value="1"/>
</dbReference>
<evidence type="ECO:0000256" key="1">
    <source>
        <dbReference type="ARBA" id="ARBA00022553"/>
    </source>
</evidence>
<dbReference type="Pfam" id="PF00072">
    <property type="entry name" value="Response_reg"/>
    <property type="match status" value="1"/>
</dbReference>
<evidence type="ECO:0000313" key="7">
    <source>
        <dbReference type="EMBL" id="SIS99883.1"/>
    </source>
</evidence>
<dbReference type="CDD" id="cd17535">
    <property type="entry name" value="REC_NarL-like"/>
    <property type="match status" value="1"/>
</dbReference>
<dbReference type="PROSITE" id="PS50110">
    <property type="entry name" value="RESPONSE_REGULATORY"/>
    <property type="match status" value="1"/>
</dbReference>
<dbReference type="EMBL" id="FTOA01000005">
    <property type="protein sequence ID" value="SIS99883.1"/>
    <property type="molecule type" value="Genomic_DNA"/>
</dbReference>
<evidence type="ECO:0000313" key="8">
    <source>
        <dbReference type="Proteomes" id="UP000185678"/>
    </source>
</evidence>
<dbReference type="InterPro" id="IPR001789">
    <property type="entry name" value="Sig_transdc_resp-reg_receiver"/>
</dbReference>
<dbReference type="InterPro" id="IPR000792">
    <property type="entry name" value="Tscrpt_reg_LuxR_C"/>
</dbReference>
<dbReference type="AlphaFoldDB" id="A0A1N7NN87"/>
<dbReference type="PROSITE" id="PS50043">
    <property type="entry name" value="HTH_LUXR_2"/>
    <property type="match status" value="1"/>
</dbReference>
<dbReference type="GO" id="GO:0000160">
    <property type="term" value="P:phosphorelay signal transduction system"/>
    <property type="evidence" value="ECO:0007669"/>
    <property type="project" value="InterPro"/>
</dbReference>
<organism evidence="7 8">
    <name type="scientific">Insolitispirillum peregrinum</name>
    <dbReference type="NCBI Taxonomy" id="80876"/>
    <lineage>
        <taxon>Bacteria</taxon>
        <taxon>Pseudomonadati</taxon>
        <taxon>Pseudomonadota</taxon>
        <taxon>Alphaproteobacteria</taxon>
        <taxon>Rhodospirillales</taxon>
        <taxon>Novispirillaceae</taxon>
        <taxon>Insolitispirillum</taxon>
    </lineage>
</organism>
<evidence type="ECO:0000256" key="4">
    <source>
        <dbReference type="SAM" id="MobiDB-lite"/>
    </source>
</evidence>
<proteinExistence type="predicted"/>
<dbReference type="PRINTS" id="PR00038">
    <property type="entry name" value="HTHLUXR"/>
</dbReference>
<dbReference type="InterPro" id="IPR051015">
    <property type="entry name" value="EvgA-like"/>
</dbReference>
<feature type="region of interest" description="Disordered" evidence="4">
    <location>
        <begin position="140"/>
        <end position="166"/>
    </location>
</feature>
<dbReference type="Proteomes" id="UP000185678">
    <property type="component" value="Unassembled WGS sequence"/>
</dbReference>
<dbReference type="CDD" id="cd06170">
    <property type="entry name" value="LuxR_C_like"/>
    <property type="match status" value="1"/>
</dbReference>
<dbReference type="Gene3D" id="1.10.10.10">
    <property type="entry name" value="Winged helix-like DNA-binding domain superfamily/Winged helix DNA-binding domain"/>
    <property type="match status" value="1"/>
</dbReference>
<dbReference type="RefSeq" id="WP_076401165.1">
    <property type="nucleotide sequence ID" value="NZ_FTOA01000005.1"/>
</dbReference>
<dbReference type="Gene3D" id="3.40.50.2300">
    <property type="match status" value="1"/>
</dbReference>
<evidence type="ECO:0000256" key="2">
    <source>
        <dbReference type="ARBA" id="ARBA00023125"/>
    </source>
</evidence>
<keyword evidence="2" id="KW-0238">DNA-binding</keyword>
<evidence type="ECO:0000259" key="6">
    <source>
        <dbReference type="PROSITE" id="PS50110"/>
    </source>
</evidence>
<dbReference type="PANTHER" id="PTHR45566:SF1">
    <property type="entry name" value="HTH-TYPE TRANSCRIPTIONAL REGULATOR YHJB-RELATED"/>
    <property type="match status" value="1"/>
</dbReference>
<feature type="modified residue" description="4-aspartylphosphate" evidence="3">
    <location>
        <position position="54"/>
    </location>
</feature>
<dbReference type="SMART" id="SM00421">
    <property type="entry name" value="HTH_LUXR"/>
    <property type="match status" value="1"/>
</dbReference>
<dbReference type="SUPFAM" id="SSF46894">
    <property type="entry name" value="C-terminal effector domain of the bipartite response regulators"/>
    <property type="match status" value="1"/>
</dbReference>
<dbReference type="OrthoDB" id="9782896at2"/>
<evidence type="ECO:0000256" key="3">
    <source>
        <dbReference type="PROSITE-ProRule" id="PRU00169"/>
    </source>
</evidence>
<dbReference type="InterPro" id="IPR011006">
    <property type="entry name" value="CheY-like_superfamily"/>
</dbReference>
<name>A0A1N7NN87_9PROT</name>
<dbReference type="InterPro" id="IPR058245">
    <property type="entry name" value="NreC/VraR/RcsB-like_REC"/>
</dbReference>
<reference evidence="7 8" key="1">
    <citation type="submission" date="2017-01" db="EMBL/GenBank/DDBJ databases">
        <authorList>
            <person name="Mah S.A."/>
            <person name="Swanson W.J."/>
            <person name="Moy G.W."/>
            <person name="Vacquier V.D."/>
        </authorList>
    </citation>
    <scope>NUCLEOTIDE SEQUENCE [LARGE SCALE GENOMIC DNA]</scope>
    <source>
        <strain evidence="7 8">DSM 11589</strain>
    </source>
</reference>